<proteinExistence type="predicted"/>
<organism evidence="1 2">
    <name type="scientific">Callosobruchus maculatus</name>
    <name type="common">Southern cowpea weevil</name>
    <name type="synonym">Pulse bruchid</name>
    <dbReference type="NCBI Taxonomy" id="64391"/>
    <lineage>
        <taxon>Eukaryota</taxon>
        <taxon>Metazoa</taxon>
        <taxon>Ecdysozoa</taxon>
        <taxon>Arthropoda</taxon>
        <taxon>Hexapoda</taxon>
        <taxon>Insecta</taxon>
        <taxon>Pterygota</taxon>
        <taxon>Neoptera</taxon>
        <taxon>Endopterygota</taxon>
        <taxon>Coleoptera</taxon>
        <taxon>Polyphaga</taxon>
        <taxon>Cucujiformia</taxon>
        <taxon>Chrysomeloidea</taxon>
        <taxon>Chrysomelidae</taxon>
        <taxon>Bruchinae</taxon>
        <taxon>Bruchini</taxon>
        <taxon>Callosobruchus</taxon>
    </lineage>
</organism>
<protein>
    <submittedName>
        <fullName evidence="1">Uncharacterized protein</fullName>
    </submittedName>
</protein>
<dbReference type="Proteomes" id="UP000410492">
    <property type="component" value="Unassembled WGS sequence"/>
</dbReference>
<sequence>MILRKCSTHSTTSIPAPGGEGVVMPIRYKGLDIQVQYAKGCLNNLDTKDVGRAMCVPDIDGWKVVR</sequence>
<dbReference type="AlphaFoldDB" id="A0A653D0M2"/>
<keyword evidence="2" id="KW-1185">Reference proteome</keyword>
<accession>A0A653D0M2</accession>
<name>A0A653D0M2_CALMS</name>
<gene>
    <name evidence="1" type="ORF">CALMAC_LOCUS13279</name>
</gene>
<reference evidence="1 2" key="1">
    <citation type="submission" date="2019-01" db="EMBL/GenBank/DDBJ databases">
        <authorList>
            <person name="Sayadi A."/>
        </authorList>
    </citation>
    <scope>NUCLEOTIDE SEQUENCE [LARGE SCALE GENOMIC DNA]</scope>
</reference>
<evidence type="ECO:0000313" key="1">
    <source>
        <dbReference type="EMBL" id="VEN53491.1"/>
    </source>
</evidence>
<dbReference type="EMBL" id="CAACVG010009539">
    <property type="protein sequence ID" value="VEN53491.1"/>
    <property type="molecule type" value="Genomic_DNA"/>
</dbReference>
<evidence type="ECO:0000313" key="2">
    <source>
        <dbReference type="Proteomes" id="UP000410492"/>
    </source>
</evidence>